<organism evidence="2 3">
    <name type="scientific">Citrullus colocynthis</name>
    <name type="common">colocynth</name>
    <dbReference type="NCBI Taxonomy" id="252529"/>
    <lineage>
        <taxon>Eukaryota</taxon>
        <taxon>Viridiplantae</taxon>
        <taxon>Streptophyta</taxon>
        <taxon>Embryophyta</taxon>
        <taxon>Tracheophyta</taxon>
        <taxon>Spermatophyta</taxon>
        <taxon>Magnoliopsida</taxon>
        <taxon>eudicotyledons</taxon>
        <taxon>Gunneridae</taxon>
        <taxon>Pentapetalae</taxon>
        <taxon>rosids</taxon>
        <taxon>fabids</taxon>
        <taxon>Cucurbitales</taxon>
        <taxon>Cucurbitaceae</taxon>
        <taxon>Benincaseae</taxon>
        <taxon>Citrullus</taxon>
    </lineage>
</organism>
<keyword evidence="3" id="KW-1185">Reference proteome</keyword>
<evidence type="ECO:0000256" key="1">
    <source>
        <dbReference type="SAM" id="MobiDB-lite"/>
    </source>
</evidence>
<protein>
    <submittedName>
        <fullName evidence="2">Uncharacterized protein</fullName>
    </submittedName>
</protein>
<reference evidence="2 3" key="1">
    <citation type="submission" date="2024-03" db="EMBL/GenBank/DDBJ databases">
        <authorList>
            <person name="Gkanogiannis A."/>
            <person name="Becerra Lopez-Lavalle L."/>
        </authorList>
    </citation>
    <scope>NUCLEOTIDE SEQUENCE [LARGE SCALE GENOMIC DNA]</scope>
</reference>
<dbReference type="Proteomes" id="UP001642487">
    <property type="component" value="Chromosome 6"/>
</dbReference>
<proteinExistence type="predicted"/>
<name>A0ABP0YWG5_9ROSI</name>
<sequence length="190" mass="21401">MEENKSNLRFASSSALPAPTTPYFDQNPAPTSVWSIDRETAQLLKQSPMKANDMNHNSLLADQYNSYSDDFETTDHCSSSSTQSTLNNDNYNYNMYNPFIFPNPERTQFYSPSTLSTTHNNTNNYLSNHPIGYTGLLSNVVNFDSAKTSPPILVNKTIVSTTTTTTVVQLLEYQREQLQGFEHRGAQVHL</sequence>
<gene>
    <name evidence="2" type="ORF">CITCOLO1_LOCUS17137</name>
</gene>
<feature type="region of interest" description="Disordered" evidence="1">
    <location>
        <begin position="1"/>
        <end position="31"/>
    </location>
</feature>
<evidence type="ECO:0000313" key="3">
    <source>
        <dbReference type="Proteomes" id="UP001642487"/>
    </source>
</evidence>
<accession>A0ABP0YWG5</accession>
<evidence type="ECO:0000313" key="2">
    <source>
        <dbReference type="EMBL" id="CAK9324889.1"/>
    </source>
</evidence>
<dbReference type="EMBL" id="OZ021740">
    <property type="protein sequence ID" value="CAK9324889.1"/>
    <property type="molecule type" value="Genomic_DNA"/>
</dbReference>